<name>A0ABD5ZCR9_9EURY</name>
<feature type="domain" description="DUF7344" evidence="1">
    <location>
        <begin position="18"/>
        <end position="89"/>
    </location>
</feature>
<comment type="caution">
    <text evidence="2">The sequence shown here is derived from an EMBL/GenBank/DDBJ whole genome shotgun (WGS) entry which is preliminary data.</text>
</comment>
<sequence>MSTKGSSERLPVALDELFDLLGQQRRRDLIAELSDRSSPVTLFSLAANLSESNDGIIDEEVMVTLHHIDLPELDSAGLLTYDPSQQLVTFDSTIEDVSDALEDVEDAIGSVRDSL</sequence>
<dbReference type="EMBL" id="JBHTAA010000001">
    <property type="protein sequence ID" value="MFC7203016.1"/>
    <property type="molecule type" value="Genomic_DNA"/>
</dbReference>
<dbReference type="AlphaFoldDB" id="A0ABD5ZCR9"/>
<evidence type="ECO:0000313" key="2">
    <source>
        <dbReference type="EMBL" id="MFC7203016.1"/>
    </source>
</evidence>
<gene>
    <name evidence="2" type="ORF">ACFQJC_05790</name>
</gene>
<keyword evidence="3" id="KW-1185">Reference proteome</keyword>
<proteinExistence type="predicted"/>
<dbReference type="RefSeq" id="WP_390222297.1">
    <property type="nucleotide sequence ID" value="NZ_JBHTAA010000001.1"/>
</dbReference>
<protein>
    <recommendedName>
        <fullName evidence="1">DUF7344 domain-containing protein</fullName>
    </recommendedName>
</protein>
<dbReference type="InterPro" id="IPR055768">
    <property type="entry name" value="DUF7344"/>
</dbReference>
<evidence type="ECO:0000259" key="1">
    <source>
        <dbReference type="Pfam" id="PF24035"/>
    </source>
</evidence>
<reference evidence="2 3" key="1">
    <citation type="journal article" date="2019" name="Int. J. Syst. Evol. Microbiol.">
        <title>The Global Catalogue of Microorganisms (GCM) 10K type strain sequencing project: providing services to taxonomists for standard genome sequencing and annotation.</title>
        <authorList>
            <consortium name="The Broad Institute Genomics Platform"/>
            <consortium name="The Broad Institute Genome Sequencing Center for Infectious Disease"/>
            <person name="Wu L."/>
            <person name="Ma J."/>
        </authorList>
    </citation>
    <scope>NUCLEOTIDE SEQUENCE [LARGE SCALE GENOMIC DNA]</scope>
    <source>
        <strain evidence="2 3">DSM 29988</strain>
    </source>
</reference>
<dbReference type="Proteomes" id="UP001596481">
    <property type="component" value="Unassembled WGS sequence"/>
</dbReference>
<organism evidence="2 3">
    <name type="scientific">Haloferax namakaokahaiae</name>
    <dbReference type="NCBI Taxonomy" id="1748331"/>
    <lineage>
        <taxon>Archaea</taxon>
        <taxon>Methanobacteriati</taxon>
        <taxon>Methanobacteriota</taxon>
        <taxon>Stenosarchaea group</taxon>
        <taxon>Halobacteria</taxon>
        <taxon>Halobacteriales</taxon>
        <taxon>Haloferacaceae</taxon>
        <taxon>Haloferax</taxon>
    </lineage>
</organism>
<dbReference type="Pfam" id="PF24035">
    <property type="entry name" value="DUF7344"/>
    <property type="match status" value="1"/>
</dbReference>
<evidence type="ECO:0000313" key="3">
    <source>
        <dbReference type="Proteomes" id="UP001596481"/>
    </source>
</evidence>
<accession>A0ABD5ZCR9</accession>